<name>A0A835SBP4_CHLIN</name>
<comment type="caution">
    <text evidence="1">The sequence shown here is derived from an EMBL/GenBank/DDBJ whole genome shotgun (WGS) entry which is preliminary data.</text>
</comment>
<keyword evidence="2" id="KW-1185">Reference proteome</keyword>
<dbReference type="Proteomes" id="UP000650467">
    <property type="component" value="Unassembled WGS sequence"/>
</dbReference>
<proteinExistence type="predicted"/>
<accession>A0A835SBP4</accession>
<dbReference type="AlphaFoldDB" id="A0A835SBP4"/>
<evidence type="ECO:0000313" key="1">
    <source>
        <dbReference type="EMBL" id="KAG2424342.1"/>
    </source>
</evidence>
<sequence>MSSTCRHARHLPLAGSAGGTGWCLHVLVPPPFPLAEGPLPGSIPAGCDRIAVAEAVAAPPAEAPAGAERAAVDDDGVRLLSSSYSRQLDDYTAAAEALLRRLAVPYVVLWAGRGVEGGVEGGVEDGMEGGVEARVQARVEARVQARVAELLALLE</sequence>
<reference evidence="1" key="1">
    <citation type="journal article" date="2020" name="bioRxiv">
        <title>Comparative genomics of Chlamydomonas.</title>
        <authorList>
            <person name="Craig R.J."/>
            <person name="Hasan A.R."/>
            <person name="Ness R.W."/>
            <person name="Keightley P.D."/>
        </authorList>
    </citation>
    <scope>NUCLEOTIDE SEQUENCE</scope>
    <source>
        <strain evidence="1">SAG 7.73</strain>
    </source>
</reference>
<gene>
    <name evidence="1" type="ORF">HXX76_014551</name>
</gene>
<protein>
    <submittedName>
        <fullName evidence="1">Uncharacterized protein</fullName>
    </submittedName>
</protein>
<dbReference type="EMBL" id="JAEHOC010000066">
    <property type="protein sequence ID" value="KAG2424342.1"/>
    <property type="molecule type" value="Genomic_DNA"/>
</dbReference>
<organism evidence="1 2">
    <name type="scientific">Chlamydomonas incerta</name>
    <dbReference type="NCBI Taxonomy" id="51695"/>
    <lineage>
        <taxon>Eukaryota</taxon>
        <taxon>Viridiplantae</taxon>
        <taxon>Chlorophyta</taxon>
        <taxon>core chlorophytes</taxon>
        <taxon>Chlorophyceae</taxon>
        <taxon>CS clade</taxon>
        <taxon>Chlamydomonadales</taxon>
        <taxon>Chlamydomonadaceae</taxon>
        <taxon>Chlamydomonas</taxon>
    </lineage>
</organism>
<evidence type="ECO:0000313" key="2">
    <source>
        <dbReference type="Proteomes" id="UP000650467"/>
    </source>
</evidence>